<keyword evidence="4" id="KW-0315">Glutamine amidotransferase</keyword>
<dbReference type="SUPFAM" id="SSF52317">
    <property type="entry name" value="Class I glutamine amidotransferase-like"/>
    <property type="match status" value="1"/>
</dbReference>
<dbReference type="PANTHER" id="PTHR43418">
    <property type="entry name" value="MULTIFUNCTIONAL TRYPTOPHAN BIOSYNTHESIS PROTEIN-RELATED"/>
    <property type="match status" value="1"/>
</dbReference>
<dbReference type="PRINTS" id="PR00097">
    <property type="entry name" value="ANTSNTHASEII"/>
</dbReference>
<feature type="domain" description="Glutamine amidotransferase" evidence="5">
    <location>
        <begin position="57"/>
        <end position="247"/>
    </location>
</feature>
<dbReference type="NCBIfam" id="TIGR00566">
    <property type="entry name" value="trpG_papA"/>
    <property type="match status" value="1"/>
</dbReference>
<reference evidence="6" key="1">
    <citation type="submission" date="2022-06" db="EMBL/GenBank/DDBJ databases">
        <title>Uncovering the hologenomic basis of an extraordinary plant invasion.</title>
        <authorList>
            <person name="Bieker V.C."/>
            <person name="Martin M.D."/>
            <person name="Gilbert T."/>
            <person name="Hodgins K."/>
            <person name="Battlay P."/>
            <person name="Petersen B."/>
            <person name="Wilson J."/>
        </authorList>
    </citation>
    <scope>NUCLEOTIDE SEQUENCE</scope>
    <source>
        <strain evidence="6">AA19_3_7</strain>
        <tissue evidence="6">Leaf</tissue>
    </source>
</reference>
<evidence type="ECO:0000256" key="4">
    <source>
        <dbReference type="ARBA" id="ARBA00022962"/>
    </source>
</evidence>
<evidence type="ECO:0000256" key="2">
    <source>
        <dbReference type="ARBA" id="ARBA00012266"/>
    </source>
</evidence>
<dbReference type="EMBL" id="JAMZMK010009423">
    <property type="protein sequence ID" value="KAI7735881.1"/>
    <property type="molecule type" value="Genomic_DNA"/>
</dbReference>
<gene>
    <name evidence="6" type="ORF">M8C21_018948</name>
</gene>
<keyword evidence="3" id="KW-0028">Amino-acid biosynthesis</keyword>
<dbReference type="Pfam" id="PF00117">
    <property type="entry name" value="GATase"/>
    <property type="match status" value="1"/>
</dbReference>
<dbReference type="PROSITE" id="PS51273">
    <property type="entry name" value="GATASE_TYPE_1"/>
    <property type="match status" value="1"/>
</dbReference>
<dbReference type="GO" id="GO:0005829">
    <property type="term" value="C:cytosol"/>
    <property type="evidence" value="ECO:0007669"/>
    <property type="project" value="TreeGrafter"/>
</dbReference>
<comment type="pathway">
    <text evidence="1">Amino-acid biosynthesis; L-tryptophan biosynthesis; L-tryptophan from chorismate: step 1/5.</text>
</comment>
<keyword evidence="3" id="KW-0057">Aromatic amino acid biosynthesis</keyword>
<proteinExistence type="predicted"/>
<evidence type="ECO:0000259" key="5">
    <source>
        <dbReference type="Pfam" id="PF00117"/>
    </source>
</evidence>
<dbReference type="InterPro" id="IPR029062">
    <property type="entry name" value="Class_I_gatase-like"/>
</dbReference>
<evidence type="ECO:0000313" key="7">
    <source>
        <dbReference type="Proteomes" id="UP001206925"/>
    </source>
</evidence>
<evidence type="ECO:0000256" key="1">
    <source>
        <dbReference type="ARBA" id="ARBA00004873"/>
    </source>
</evidence>
<dbReference type="InterPro" id="IPR050472">
    <property type="entry name" value="Anth_synth/Amidotransfase"/>
</dbReference>
<keyword evidence="3" id="KW-0822">Tryptophan biosynthesis</keyword>
<protein>
    <recommendedName>
        <fullName evidence="2">anthranilate synthase</fullName>
        <ecNumber evidence="2">4.1.3.27</ecNumber>
    </recommendedName>
</protein>
<comment type="caution">
    <text evidence="6">The sequence shown here is derived from an EMBL/GenBank/DDBJ whole genome shotgun (WGS) entry which is preliminary data.</text>
</comment>
<dbReference type="InterPro" id="IPR017926">
    <property type="entry name" value="GATASE"/>
</dbReference>
<evidence type="ECO:0000256" key="3">
    <source>
        <dbReference type="ARBA" id="ARBA00022822"/>
    </source>
</evidence>
<evidence type="ECO:0000313" key="6">
    <source>
        <dbReference type="EMBL" id="KAI7735881.1"/>
    </source>
</evidence>
<dbReference type="AlphaFoldDB" id="A0AAD5GCZ9"/>
<dbReference type="GO" id="GO:0004049">
    <property type="term" value="F:anthranilate synthase activity"/>
    <property type="evidence" value="ECO:0007669"/>
    <property type="project" value="UniProtKB-EC"/>
</dbReference>
<organism evidence="6 7">
    <name type="scientific">Ambrosia artemisiifolia</name>
    <name type="common">Common ragweed</name>
    <dbReference type="NCBI Taxonomy" id="4212"/>
    <lineage>
        <taxon>Eukaryota</taxon>
        <taxon>Viridiplantae</taxon>
        <taxon>Streptophyta</taxon>
        <taxon>Embryophyta</taxon>
        <taxon>Tracheophyta</taxon>
        <taxon>Spermatophyta</taxon>
        <taxon>Magnoliopsida</taxon>
        <taxon>eudicotyledons</taxon>
        <taxon>Gunneridae</taxon>
        <taxon>Pentapetalae</taxon>
        <taxon>asterids</taxon>
        <taxon>campanulids</taxon>
        <taxon>Asterales</taxon>
        <taxon>Asteraceae</taxon>
        <taxon>Asteroideae</taxon>
        <taxon>Heliantheae alliance</taxon>
        <taxon>Heliantheae</taxon>
        <taxon>Ambrosia</taxon>
    </lineage>
</organism>
<dbReference type="Proteomes" id="UP001206925">
    <property type="component" value="Unassembled WGS sequence"/>
</dbReference>
<dbReference type="GO" id="GO:0000162">
    <property type="term" value="P:L-tryptophan biosynthetic process"/>
    <property type="evidence" value="ECO:0007669"/>
    <property type="project" value="UniProtKB-KW"/>
</dbReference>
<dbReference type="InterPro" id="IPR006221">
    <property type="entry name" value="TrpG/PapA_dom"/>
</dbReference>
<dbReference type="EC" id="4.1.3.27" evidence="2"/>
<sequence length="258" mass="28609">MAASTLSHWPSIKLKSLQLPQNTRYLNNTSITRTCLALSVKASSSSLVKKNNNPVIVIDNYDSFTYNLCQEFVGVPFVPFIFQLFHSINFEYIGELGCNFEVYRNDEITVEELNKGISVPTILELGPTVPLFGVCLGLQCIGEAFGGIIVRSPSGAVLGKSSLVYYKEDGEQGLFAGLSNPFAAARYHRFVIDKETFPSDALEITAWTEDGLIMAARHKVYTHLQGVQFHPESIITDEGKKIVSNFIKLIENMEADSQ</sequence>
<dbReference type="PANTHER" id="PTHR43418:SF4">
    <property type="entry name" value="MULTIFUNCTIONAL TRYPTOPHAN BIOSYNTHESIS PROTEIN"/>
    <property type="match status" value="1"/>
</dbReference>
<keyword evidence="7" id="KW-1185">Reference proteome</keyword>
<feature type="non-terminal residue" evidence="6">
    <location>
        <position position="258"/>
    </location>
</feature>
<name>A0AAD5GCZ9_AMBAR</name>
<accession>A0AAD5GCZ9</accession>
<dbReference type="CDD" id="cd01743">
    <property type="entry name" value="GATase1_Anthranilate_Synthase"/>
    <property type="match status" value="1"/>
</dbReference>
<dbReference type="Gene3D" id="3.40.50.880">
    <property type="match status" value="1"/>
</dbReference>